<protein>
    <submittedName>
        <fullName evidence="1">Uncharacterized protein</fullName>
    </submittedName>
</protein>
<evidence type="ECO:0000313" key="1">
    <source>
        <dbReference type="EMBL" id="THU89322.1"/>
    </source>
</evidence>
<name>A0A4S8LJH0_DENBC</name>
<dbReference type="AlphaFoldDB" id="A0A4S8LJH0"/>
<reference evidence="1 2" key="1">
    <citation type="journal article" date="2019" name="Nat. Ecol. Evol.">
        <title>Megaphylogeny resolves global patterns of mushroom evolution.</title>
        <authorList>
            <person name="Varga T."/>
            <person name="Krizsan K."/>
            <person name="Foldi C."/>
            <person name="Dima B."/>
            <person name="Sanchez-Garcia M."/>
            <person name="Sanchez-Ramirez S."/>
            <person name="Szollosi G.J."/>
            <person name="Szarkandi J.G."/>
            <person name="Papp V."/>
            <person name="Albert L."/>
            <person name="Andreopoulos W."/>
            <person name="Angelini C."/>
            <person name="Antonin V."/>
            <person name="Barry K.W."/>
            <person name="Bougher N.L."/>
            <person name="Buchanan P."/>
            <person name="Buyck B."/>
            <person name="Bense V."/>
            <person name="Catcheside P."/>
            <person name="Chovatia M."/>
            <person name="Cooper J."/>
            <person name="Damon W."/>
            <person name="Desjardin D."/>
            <person name="Finy P."/>
            <person name="Geml J."/>
            <person name="Haridas S."/>
            <person name="Hughes K."/>
            <person name="Justo A."/>
            <person name="Karasinski D."/>
            <person name="Kautmanova I."/>
            <person name="Kiss B."/>
            <person name="Kocsube S."/>
            <person name="Kotiranta H."/>
            <person name="LaButti K.M."/>
            <person name="Lechner B.E."/>
            <person name="Liimatainen K."/>
            <person name="Lipzen A."/>
            <person name="Lukacs Z."/>
            <person name="Mihaltcheva S."/>
            <person name="Morgado L.N."/>
            <person name="Niskanen T."/>
            <person name="Noordeloos M.E."/>
            <person name="Ohm R.A."/>
            <person name="Ortiz-Santana B."/>
            <person name="Ovrebo C."/>
            <person name="Racz N."/>
            <person name="Riley R."/>
            <person name="Savchenko A."/>
            <person name="Shiryaev A."/>
            <person name="Soop K."/>
            <person name="Spirin V."/>
            <person name="Szebenyi C."/>
            <person name="Tomsovsky M."/>
            <person name="Tulloss R.E."/>
            <person name="Uehling J."/>
            <person name="Grigoriev I.V."/>
            <person name="Vagvolgyi C."/>
            <person name="Papp T."/>
            <person name="Martin F.M."/>
            <person name="Miettinen O."/>
            <person name="Hibbett D.S."/>
            <person name="Nagy L.G."/>
        </authorList>
    </citation>
    <scope>NUCLEOTIDE SEQUENCE [LARGE SCALE GENOMIC DNA]</scope>
    <source>
        <strain evidence="1 2">CBS 962.96</strain>
    </source>
</reference>
<evidence type="ECO:0000313" key="2">
    <source>
        <dbReference type="Proteomes" id="UP000297245"/>
    </source>
</evidence>
<organism evidence="1 2">
    <name type="scientific">Dendrothele bispora (strain CBS 962.96)</name>
    <dbReference type="NCBI Taxonomy" id="1314807"/>
    <lineage>
        <taxon>Eukaryota</taxon>
        <taxon>Fungi</taxon>
        <taxon>Dikarya</taxon>
        <taxon>Basidiomycota</taxon>
        <taxon>Agaricomycotina</taxon>
        <taxon>Agaricomycetes</taxon>
        <taxon>Agaricomycetidae</taxon>
        <taxon>Agaricales</taxon>
        <taxon>Agaricales incertae sedis</taxon>
        <taxon>Dendrothele</taxon>
    </lineage>
</organism>
<keyword evidence="2" id="KW-1185">Reference proteome</keyword>
<dbReference type="Proteomes" id="UP000297245">
    <property type="component" value="Unassembled WGS sequence"/>
</dbReference>
<proteinExistence type="predicted"/>
<accession>A0A4S8LJH0</accession>
<sequence length="109" mass="12850">MSLTKQKTNFDRMLRAARKQLTSTRRPWRHRTKRTAIKLTNAQKAEKKRIHEGEKDRYQSRLKEVFSKIMDEAQALKEEFGKHDVQWYVSGHTLLLAGCALDRLWAPSP</sequence>
<dbReference type="EMBL" id="ML179372">
    <property type="protein sequence ID" value="THU89322.1"/>
    <property type="molecule type" value="Genomic_DNA"/>
</dbReference>
<gene>
    <name evidence="1" type="ORF">K435DRAFT_865405</name>
</gene>